<reference evidence="2 3" key="1">
    <citation type="submission" date="2024-02" db="EMBL/GenBank/DDBJ databases">
        <authorList>
            <person name="Vignale AGUSTIN F."/>
            <person name="Sosa J E."/>
            <person name="Modenutti C."/>
        </authorList>
    </citation>
    <scope>NUCLEOTIDE SEQUENCE [LARGE SCALE GENOMIC DNA]</scope>
</reference>
<organism evidence="2 3">
    <name type="scientific">Ilex paraguariensis</name>
    <name type="common">yerba mate</name>
    <dbReference type="NCBI Taxonomy" id="185542"/>
    <lineage>
        <taxon>Eukaryota</taxon>
        <taxon>Viridiplantae</taxon>
        <taxon>Streptophyta</taxon>
        <taxon>Embryophyta</taxon>
        <taxon>Tracheophyta</taxon>
        <taxon>Spermatophyta</taxon>
        <taxon>Magnoliopsida</taxon>
        <taxon>eudicotyledons</taxon>
        <taxon>Gunneridae</taxon>
        <taxon>Pentapetalae</taxon>
        <taxon>asterids</taxon>
        <taxon>campanulids</taxon>
        <taxon>Aquifoliales</taxon>
        <taxon>Aquifoliaceae</taxon>
        <taxon>Ilex</taxon>
    </lineage>
</organism>
<evidence type="ECO:0000259" key="1">
    <source>
        <dbReference type="Pfam" id="PF00198"/>
    </source>
</evidence>
<comment type="caution">
    <text evidence="2">The sequence shown here is derived from an EMBL/GenBank/DDBJ whole genome shotgun (WGS) entry which is preliminary data.</text>
</comment>
<dbReference type="Proteomes" id="UP001642360">
    <property type="component" value="Unassembled WGS sequence"/>
</dbReference>
<evidence type="ECO:0000313" key="3">
    <source>
        <dbReference type="Proteomes" id="UP001642360"/>
    </source>
</evidence>
<dbReference type="InterPro" id="IPR023213">
    <property type="entry name" value="CAT-like_dom_sf"/>
</dbReference>
<dbReference type="AlphaFoldDB" id="A0ABC8ULB6"/>
<keyword evidence="3" id="KW-1185">Reference proteome</keyword>
<dbReference type="EMBL" id="CAUOFW020008168">
    <property type="protein sequence ID" value="CAK9181778.1"/>
    <property type="molecule type" value="Genomic_DNA"/>
</dbReference>
<dbReference type="PANTHER" id="PTHR23151">
    <property type="entry name" value="DIHYDROLIPOAMIDE ACETYL/SUCCINYL-TRANSFERASE-RELATED"/>
    <property type="match status" value="1"/>
</dbReference>
<name>A0ABC8ULB6_9AQUA</name>
<dbReference type="PANTHER" id="PTHR23151:SF75">
    <property type="entry name" value="DIHYDROLIPOYLLYSINE-RESIDUE ACETYLTRANSFERASE COMPONENT 5 OF PYRUVATE DEHYDROGENASE COMPLEX, CHLOROPLASTIC"/>
    <property type="match status" value="1"/>
</dbReference>
<dbReference type="Pfam" id="PF00198">
    <property type="entry name" value="2-oxoacid_dh"/>
    <property type="match status" value="1"/>
</dbReference>
<feature type="domain" description="2-oxoacid dehydrogenase acyltransferase catalytic" evidence="1">
    <location>
        <begin position="34"/>
        <end position="122"/>
    </location>
</feature>
<dbReference type="InterPro" id="IPR045257">
    <property type="entry name" value="E2/Pdx1"/>
</dbReference>
<accession>A0ABC8ULB6</accession>
<sequence>MVPPPKSSGLTGGAADDKELLQTYQTWKGNNVCTFTLSNLGMFGVDHFDAILLPGTVSAIMAVGASQPSVVATKDGRIGMRSQMQVNLLFISTINHRVIYGSDLASFLQSLAQLIEDPKDLTL</sequence>
<protein>
    <recommendedName>
        <fullName evidence="1">2-oxoacid dehydrogenase acyltransferase catalytic domain-containing protein</fullName>
    </recommendedName>
</protein>
<dbReference type="InterPro" id="IPR001078">
    <property type="entry name" value="2-oxoacid_DH_actylTfrase"/>
</dbReference>
<proteinExistence type="predicted"/>
<dbReference type="Gene3D" id="3.30.559.10">
    <property type="entry name" value="Chloramphenicol acetyltransferase-like domain"/>
    <property type="match status" value="1"/>
</dbReference>
<dbReference type="SUPFAM" id="SSF52777">
    <property type="entry name" value="CoA-dependent acyltransferases"/>
    <property type="match status" value="1"/>
</dbReference>
<evidence type="ECO:0000313" key="2">
    <source>
        <dbReference type="EMBL" id="CAK9181778.1"/>
    </source>
</evidence>
<gene>
    <name evidence="2" type="ORF">ILEXP_LOCUS51891</name>
</gene>